<dbReference type="AlphaFoldDB" id="A0A1T5M828"/>
<protein>
    <submittedName>
        <fullName evidence="1">Uncharacterized protein</fullName>
    </submittedName>
</protein>
<evidence type="ECO:0000313" key="1">
    <source>
        <dbReference type="EMBL" id="SKC84164.1"/>
    </source>
</evidence>
<organism evidence="1 2">
    <name type="scientific">Ohtaekwangia koreensis</name>
    <dbReference type="NCBI Taxonomy" id="688867"/>
    <lineage>
        <taxon>Bacteria</taxon>
        <taxon>Pseudomonadati</taxon>
        <taxon>Bacteroidota</taxon>
        <taxon>Cytophagia</taxon>
        <taxon>Cytophagales</taxon>
        <taxon>Fulvivirgaceae</taxon>
        <taxon>Ohtaekwangia</taxon>
    </lineage>
</organism>
<dbReference type="RefSeq" id="WP_079689190.1">
    <property type="nucleotide sequence ID" value="NZ_FUZU01000003.1"/>
</dbReference>
<keyword evidence="2" id="KW-1185">Reference proteome</keyword>
<reference evidence="1 2" key="1">
    <citation type="submission" date="2017-02" db="EMBL/GenBank/DDBJ databases">
        <authorList>
            <person name="Peterson S.W."/>
        </authorList>
    </citation>
    <scope>NUCLEOTIDE SEQUENCE [LARGE SCALE GENOMIC DNA]</scope>
    <source>
        <strain evidence="1 2">DSM 25262</strain>
    </source>
</reference>
<dbReference type="Proteomes" id="UP000190961">
    <property type="component" value="Unassembled WGS sequence"/>
</dbReference>
<gene>
    <name evidence="1" type="ORF">SAMN05660236_4691</name>
</gene>
<evidence type="ECO:0000313" key="2">
    <source>
        <dbReference type="Proteomes" id="UP000190961"/>
    </source>
</evidence>
<accession>A0A1T5M828</accession>
<name>A0A1T5M828_9BACT</name>
<sequence>MQKQSDLSTQQQDPRSIIELIQQHRNDLIKDFLDERNLVAYVAQQYKLVELSPVKIQFIRRDLKVMLAEPVDGELYREIIEDFNASGTVSFTGDHGKLFYRELDRMIKKYIYAS</sequence>
<dbReference type="EMBL" id="FUZU01000003">
    <property type="protein sequence ID" value="SKC84164.1"/>
    <property type="molecule type" value="Genomic_DNA"/>
</dbReference>
<proteinExistence type="predicted"/>